<dbReference type="Proteomes" id="UP000679779">
    <property type="component" value="Unassembled WGS sequence"/>
</dbReference>
<accession>A0A920C9G8</accession>
<proteinExistence type="predicted"/>
<gene>
    <name evidence="1" type="ORF">J2TS6_22310</name>
</gene>
<name>A0A920C9G8_9BACL</name>
<evidence type="ECO:0000313" key="2">
    <source>
        <dbReference type="Proteomes" id="UP000679779"/>
    </source>
</evidence>
<organism evidence="1 2">
    <name type="scientific">Paenibacillus albilobatus</name>
    <dbReference type="NCBI Taxonomy" id="2716884"/>
    <lineage>
        <taxon>Bacteria</taxon>
        <taxon>Bacillati</taxon>
        <taxon>Bacillota</taxon>
        <taxon>Bacilli</taxon>
        <taxon>Bacillales</taxon>
        <taxon>Paenibacillaceae</taxon>
        <taxon>Paenibacillus</taxon>
    </lineage>
</organism>
<evidence type="ECO:0008006" key="3">
    <source>
        <dbReference type="Google" id="ProtNLM"/>
    </source>
</evidence>
<sequence length="82" mass="9460">MNNLTKMKILKPAHEVFEAFVDPAKIGNFWFSSSSERWEQGKTVILKYDEYAAEGAIQIWTWKRTKKSFSGGGTARKEMSLR</sequence>
<keyword evidence="2" id="KW-1185">Reference proteome</keyword>
<evidence type="ECO:0000313" key="1">
    <source>
        <dbReference type="EMBL" id="GIO31090.1"/>
    </source>
</evidence>
<comment type="caution">
    <text evidence="1">The sequence shown here is derived from an EMBL/GenBank/DDBJ whole genome shotgun (WGS) entry which is preliminary data.</text>
</comment>
<dbReference type="Gene3D" id="3.30.530.20">
    <property type="match status" value="1"/>
</dbReference>
<dbReference type="InterPro" id="IPR023393">
    <property type="entry name" value="START-like_dom_sf"/>
</dbReference>
<protein>
    <recommendedName>
        <fullName evidence="3">Activator of Hsp90 ATPase homolog 1-like protein</fullName>
    </recommendedName>
</protein>
<reference evidence="1" key="1">
    <citation type="submission" date="2021-03" db="EMBL/GenBank/DDBJ databases">
        <title>Antimicrobial resistance genes in bacteria isolated from Japanese honey, and their potential for conferring macrolide and lincosamide resistance in the American foulbrood pathogen Paenibacillus larvae.</title>
        <authorList>
            <person name="Okamoto M."/>
            <person name="Kumagai M."/>
            <person name="Kanamori H."/>
            <person name="Takamatsu D."/>
        </authorList>
    </citation>
    <scope>NUCLEOTIDE SEQUENCE</scope>
    <source>
        <strain evidence="1">J2TS6</strain>
    </source>
</reference>
<dbReference type="AlphaFoldDB" id="A0A920C9G8"/>
<dbReference type="EMBL" id="BORQ01000002">
    <property type="protein sequence ID" value="GIO31090.1"/>
    <property type="molecule type" value="Genomic_DNA"/>
</dbReference>